<dbReference type="RefSeq" id="XP_018010356.1">
    <property type="nucleotide sequence ID" value="XM_018154867.2"/>
</dbReference>
<evidence type="ECO:0000313" key="5">
    <source>
        <dbReference type="RefSeq" id="XP_018010356.1"/>
    </source>
</evidence>
<keyword evidence="1 3" id="KW-0479">Metal-binding</keyword>
<reference evidence="5" key="1">
    <citation type="submission" date="2025-08" db="UniProtKB">
        <authorList>
            <consortium name="RefSeq"/>
        </authorList>
    </citation>
    <scope>IDENTIFICATION</scope>
    <source>
        <tissue evidence="5">Whole organism</tissue>
    </source>
</reference>
<feature type="binding site" evidence="3">
    <location>
        <position position="85"/>
    </location>
    <ligand>
        <name>Zn(2+)</name>
        <dbReference type="ChEBI" id="CHEBI:29105"/>
    </ligand>
</feature>
<dbReference type="OMA" id="NDDPFGM"/>
<proteinExistence type="predicted"/>
<dbReference type="GO" id="GO:0046872">
    <property type="term" value="F:metal ion binding"/>
    <property type="evidence" value="ECO:0007669"/>
    <property type="project" value="UniProtKB-KW"/>
</dbReference>
<organism evidence="4 5">
    <name type="scientific">Hyalella azteca</name>
    <name type="common">Amphipod</name>
    <dbReference type="NCBI Taxonomy" id="294128"/>
    <lineage>
        <taxon>Eukaryota</taxon>
        <taxon>Metazoa</taxon>
        <taxon>Ecdysozoa</taxon>
        <taxon>Arthropoda</taxon>
        <taxon>Crustacea</taxon>
        <taxon>Multicrustacea</taxon>
        <taxon>Malacostraca</taxon>
        <taxon>Eumalacostraca</taxon>
        <taxon>Peracarida</taxon>
        <taxon>Amphipoda</taxon>
        <taxon>Senticaudata</taxon>
        <taxon>Talitrida</taxon>
        <taxon>Talitroidea</taxon>
        <taxon>Hyalellidae</taxon>
        <taxon>Hyalella</taxon>
    </lineage>
</organism>
<dbReference type="SUPFAM" id="SSF57802">
    <property type="entry name" value="Rubredoxin-like"/>
    <property type="match status" value="1"/>
</dbReference>
<dbReference type="PANTHER" id="PTHR10122:SF0">
    <property type="entry name" value="CYTOCHROME C OXIDASE SUBUNIT 5B, ISOFORM A-RELATED"/>
    <property type="match status" value="1"/>
</dbReference>
<dbReference type="GO" id="GO:0006123">
    <property type="term" value="P:mitochondrial electron transport, cytochrome c to oxygen"/>
    <property type="evidence" value="ECO:0007669"/>
    <property type="project" value="InterPro"/>
</dbReference>
<dbReference type="InterPro" id="IPR036972">
    <property type="entry name" value="Cyt_c_oxidase_su5b_sf"/>
</dbReference>
<dbReference type="PANTHER" id="PTHR10122">
    <property type="entry name" value="CYTOCHROME C OXIDASE SUBUNIT 5B, MITOCHONDRIAL"/>
    <property type="match status" value="1"/>
</dbReference>
<evidence type="ECO:0000256" key="3">
    <source>
        <dbReference type="PIRSR" id="PIRSR602124-1"/>
    </source>
</evidence>
<dbReference type="GO" id="GO:0045277">
    <property type="term" value="C:respiratory chain complex IV"/>
    <property type="evidence" value="ECO:0007669"/>
    <property type="project" value="InterPro"/>
</dbReference>
<name>A0A8B7N940_HYAAZ</name>
<keyword evidence="2 3" id="KW-0862">Zinc</keyword>
<dbReference type="GO" id="GO:0005740">
    <property type="term" value="C:mitochondrial envelope"/>
    <property type="evidence" value="ECO:0007669"/>
    <property type="project" value="InterPro"/>
</dbReference>
<dbReference type="FunFam" id="2.60.11.10:FF:000004">
    <property type="entry name" value="Cytochrome c oxidase subunit 5B"/>
    <property type="match status" value="1"/>
</dbReference>
<dbReference type="Gene3D" id="2.60.11.10">
    <property type="entry name" value="Cytochrome c oxidase, subunit Vb"/>
    <property type="match status" value="1"/>
</dbReference>
<dbReference type="CDD" id="cd00924">
    <property type="entry name" value="Cyt_c_Oxidase_Vb"/>
    <property type="match status" value="1"/>
</dbReference>
<protein>
    <submittedName>
        <fullName evidence="5">Cytochrome c oxidase subunit 5B, mitochondrial</fullName>
    </submittedName>
</protein>
<dbReference type="GeneID" id="108667797"/>
<dbReference type="AlphaFoldDB" id="A0A8B7N940"/>
<keyword evidence="4" id="KW-1185">Reference proteome</keyword>
<dbReference type="Proteomes" id="UP000694843">
    <property type="component" value="Unplaced"/>
</dbReference>
<evidence type="ECO:0000256" key="1">
    <source>
        <dbReference type="ARBA" id="ARBA00022723"/>
    </source>
</evidence>
<dbReference type="KEGG" id="hazt:108667797"/>
<feature type="binding site" evidence="3">
    <location>
        <position position="107"/>
    </location>
    <ligand>
        <name>Zn(2+)</name>
        <dbReference type="ChEBI" id="CHEBI:29105"/>
    </ligand>
</feature>
<evidence type="ECO:0000313" key="4">
    <source>
        <dbReference type="Proteomes" id="UP000694843"/>
    </source>
</evidence>
<dbReference type="OrthoDB" id="10249250at2759"/>
<gene>
    <name evidence="5" type="primary">LOC108667797</name>
</gene>
<dbReference type="PROSITE" id="PS51359">
    <property type="entry name" value="COX5B_2"/>
    <property type="match status" value="1"/>
</dbReference>
<feature type="binding site" evidence="3">
    <location>
        <position position="109"/>
    </location>
    <ligand>
        <name>Zn(2+)</name>
        <dbReference type="ChEBI" id="CHEBI:29105"/>
    </ligand>
</feature>
<feature type="binding site" evidence="3">
    <location>
        <position position="87"/>
    </location>
    <ligand>
        <name>Zn(2+)</name>
        <dbReference type="ChEBI" id="CHEBI:29105"/>
    </ligand>
</feature>
<dbReference type="InterPro" id="IPR002124">
    <property type="entry name" value="Cyt_c_oxidase_su5b"/>
</dbReference>
<accession>A0A8B7N940</accession>
<dbReference type="Pfam" id="PF01215">
    <property type="entry name" value="COX5B"/>
    <property type="match status" value="1"/>
</dbReference>
<sequence length="121" mass="13545">MASIMSRNLLRASSRCLHTTSYKCADKGMPLPIEHATGLERRELEAIAAGNENPFDMRVIKRVAGATKDSPTEVPSAFEKRIMGCVCEEGATSINWMWLYRGQPKRCECGHWFTLVKSNPV</sequence>
<evidence type="ECO:0000256" key="2">
    <source>
        <dbReference type="ARBA" id="ARBA00022833"/>
    </source>
</evidence>